<evidence type="ECO:0000313" key="1">
    <source>
        <dbReference type="EMBL" id="EKM50044.1"/>
    </source>
</evidence>
<dbReference type="RefSeq" id="XP_007401238.1">
    <property type="nucleotide sequence ID" value="XM_007401176.1"/>
</dbReference>
<sequence length="86" mass="9906">MDEPPTATSFSQCYIEYQTWVAMYEVLTESLRDFYKNGKLSKTSTPYTHFHGAYSIVADSSVSNKTRSALVSQEPRKIVKLPHRWV</sequence>
<dbReference type="GeneID" id="18918843"/>
<name>K5VTZ6_PHACS</name>
<dbReference type="EMBL" id="JH930479">
    <property type="protein sequence ID" value="EKM50044.1"/>
    <property type="molecule type" value="Genomic_DNA"/>
</dbReference>
<dbReference type="Proteomes" id="UP000008370">
    <property type="component" value="Unassembled WGS sequence"/>
</dbReference>
<dbReference type="OrthoDB" id="3025610at2759"/>
<proteinExistence type="predicted"/>
<evidence type="ECO:0000313" key="2">
    <source>
        <dbReference type="Proteomes" id="UP000008370"/>
    </source>
</evidence>
<accession>K5VTZ6</accession>
<reference evidence="1 2" key="1">
    <citation type="journal article" date="2012" name="BMC Genomics">
        <title>Comparative genomics of the white-rot fungi, Phanerochaete carnosa and P. chrysosporium, to elucidate the genetic basis of the distinct wood types they colonize.</title>
        <authorList>
            <person name="Suzuki H."/>
            <person name="MacDonald J."/>
            <person name="Syed K."/>
            <person name="Salamov A."/>
            <person name="Hori C."/>
            <person name="Aerts A."/>
            <person name="Henrissat B."/>
            <person name="Wiebenga A."/>
            <person name="vanKuyk P.A."/>
            <person name="Barry K."/>
            <person name="Lindquist E."/>
            <person name="LaButti K."/>
            <person name="Lapidus A."/>
            <person name="Lucas S."/>
            <person name="Coutinho P."/>
            <person name="Gong Y."/>
            <person name="Samejima M."/>
            <person name="Mahadevan R."/>
            <person name="Abou-Zaid M."/>
            <person name="de Vries R.P."/>
            <person name="Igarashi K."/>
            <person name="Yadav J.S."/>
            <person name="Grigoriev I.V."/>
            <person name="Master E.R."/>
        </authorList>
    </citation>
    <scope>NUCLEOTIDE SEQUENCE [LARGE SCALE GENOMIC DNA]</scope>
    <source>
        <strain evidence="1 2">HHB-10118-sp</strain>
    </source>
</reference>
<dbReference type="AlphaFoldDB" id="K5VTZ6"/>
<organism evidence="1 2">
    <name type="scientific">Phanerochaete carnosa (strain HHB-10118-sp)</name>
    <name type="common">White-rot fungus</name>
    <name type="synonym">Peniophora carnosa</name>
    <dbReference type="NCBI Taxonomy" id="650164"/>
    <lineage>
        <taxon>Eukaryota</taxon>
        <taxon>Fungi</taxon>
        <taxon>Dikarya</taxon>
        <taxon>Basidiomycota</taxon>
        <taxon>Agaricomycotina</taxon>
        <taxon>Agaricomycetes</taxon>
        <taxon>Polyporales</taxon>
        <taxon>Phanerochaetaceae</taxon>
        <taxon>Phanerochaete</taxon>
    </lineage>
</organism>
<keyword evidence="2" id="KW-1185">Reference proteome</keyword>
<protein>
    <submittedName>
        <fullName evidence="1">Uncharacterized protein</fullName>
    </submittedName>
</protein>
<dbReference type="KEGG" id="pco:PHACADRAFT_264543"/>
<dbReference type="InParanoid" id="K5VTZ6"/>
<dbReference type="HOGENOM" id="CLU_2498594_0_0_1"/>
<gene>
    <name evidence="1" type="ORF">PHACADRAFT_264543</name>
</gene>